<dbReference type="EMBL" id="NEPB01000012">
    <property type="protein sequence ID" value="PRN35414.1"/>
    <property type="molecule type" value="Genomic_DNA"/>
</dbReference>
<sequence length="103" mass="11614">MQYNYKSLWLIAAIAFFAIFVLNLPFPLIVLTAGLTGYFTSKKYPELFSSNAGHKKSQKDYGIALIDDDTLTPDHAKFRGLHLVKILIIAALLWFIPVLGLDR</sequence>
<reference evidence="4 5" key="1">
    <citation type="submission" date="2017-04" db="EMBL/GenBank/DDBJ databases">
        <title>Comparison of Acinetobacter baumannii whole genome sequences from two major hospitals in Kuwait.</title>
        <authorList>
            <person name="Nasser K."/>
            <person name="Habibi N."/>
            <person name="Khan M.W."/>
            <person name="Purohit P."/>
            <person name="Al-Obaid I."/>
            <person name="Dhar R."/>
            <person name="Al-Fouzan W."/>
            <person name="Mustafa A.S."/>
        </authorList>
    </citation>
    <scope>NUCLEOTIDE SEQUENCE [LARGE SCALE GENOMIC DNA]</scope>
    <source>
        <strain evidence="4 5">KUFAR57</strain>
    </source>
</reference>
<gene>
    <name evidence="4" type="ORF">B9W25_07855</name>
    <name evidence="3" type="ORF">FPK63_08090</name>
    <name evidence="2" type="ORF">FPK87_04155</name>
</gene>
<keyword evidence="1" id="KW-0472">Membrane</keyword>
<dbReference type="EMBL" id="VMBB01000004">
    <property type="protein sequence ID" value="MDR8259673.1"/>
    <property type="molecule type" value="Genomic_DNA"/>
</dbReference>
<proteinExistence type="predicted"/>
<protein>
    <submittedName>
        <fullName evidence="4">Chromate transporter</fullName>
    </submittedName>
</protein>
<feature type="transmembrane region" description="Helical" evidence="1">
    <location>
        <begin position="7"/>
        <end position="39"/>
    </location>
</feature>
<evidence type="ECO:0000256" key="1">
    <source>
        <dbReference type="SAM" id="Phobius"/>
    </source>
</evidence>
<dbReference type="RefSeq" id="WP_001199906.1">
    <property type="nucleotide sequence ID" value="NZ_UCOO02000005.1"/>
</dbReference>
<evidence type="ECO:0000313" key="5">
    <source>
        <dbReference type="Proteomes" id="UP000237823"/>
    </source>
</evidence>
<dbReference type="AlphaFoldDB" id="A0A219C828"/>
<keyword evidence="1" id="KW-1133">Transmembrane helix</keyword>
<reference evidence="2" key="2">
    <citation type="submission" date="2019-07" db="EMBL/GenBank/DDBJ databases">
        <title>Biological characteristics of mucoid Acinetobacter baumannii from a general hospital in China.</title>
        <authorList>
            <person name="Hua X."/>
            <person name="Yu Y."/>
        </authorList>
    </citation>
    <scope>NUCLEOTIDE SEQUENCE [LARGE SCALE GENOMIC DNA]</scope>
    <source>
        <strain evidence="2">N41</strain>
        <strain evidence="3">N8</strain>
    </source>
</reference>
<dbReference type="EMBL" id="VMAF01000008">
    <property type="protein sequence ID" value="MDR8431049.1"/>
    <property type="molecule type" value="Genomic_DNA"/>
</dbReference>
<dbReference type="KEGG" id="abw:BL01_07410"/>
<keyword evidence="1" id="KW-0812">Transmembrane</keyword>
<dbReference type="Proteomes" id="UP000237823">
    <property type="component" value="Unassembled WGS sequence"/>
</dbReference>
<feature type="transmembrane region" description="Helical" evidence="1">
    <location>
        <begin position="81"/>
        <end position="101"/>
    </location>
</feature>
<organism evidence="4 5">
    <name type="scientific">Acinetobacter baumannii</name>
    <dbReference type="NCBI Taxonomy" id="470"/>
    <lineage>
        <taxon>Bacteria</taxon>
        <taxon>Pseudomonadati</taxon>
        <taxon>Pseudomonadota</taxon>
        <taxon>Gammaproteobacteria</taxon>
        <taxon>Moraxellales</taxon>
        <taxon>Moraxellaceae</taxon>
        <taxon>Acinetobacter</taxon>
        <taxon>Acinetobacter calcoaceticus/baumannii complex</taxon>
    </lineage>
</organism>
<evidence type="ECO:0000313" key="2">
    <source>
        <dbReference type="EMBL" id="MDR8259673.1"/>
    </source>
</evidence>
<accession>A0A219C828</accession>
<evidence type="ECO:0000313" key="4">
    <source>
        <dbReference type="EMBL" id="PRN35414.1"/>
    </source>
</evidence>
<evidence type="ECO:0000313" key="3">
    <source>
        <dbReference type="EMBL" id="MDR8431049.1"/>
    </source>
</evidence>
<comment type="caution">
    <text evidence="4">The sequence shown here is derived from an EMBL/GenBank/DDBJ whole genome shotgun (WGS) entry which is preliminary data.</text>
</comment>
<name>A0A219C828_ACIBA</name>